<dbReference type="Pfam" id="PF07995">
    <property type="entry name" value="GSDH"/>
    <property type="match status" value="1"/>
</dbReference>
<name>A4B9T0_9GAMM</name>
<sequence>MLALTSILWGCHTVQAEQGFQPVFTQLSFEQPVLVTHAPGYPDLLFVVEQGGQVRYFDRTEPGEQSTLFFDIRDVTDNRLLTGGEQGLLGLAFHPQFQDNGWFYVNYTAAAPRRTVVSRYRLEGDGQWQVNASSETQLLTVPQDFANHNGGMIAFGPDDKLYIGMGDGGSGGDPNHRAQDGRALLGKLLRLNPDGSVPQDNPFVSDPAKADEIWALGLRNPWRFSFDRETGDLWLGDVGQNAIEEINRIERGGNYGWRWYEGSESYKPDERTGSVEVIDPVYEYPHSEGQSVTGGVVFRGPGVDALQGWYLFGDFVSGRMWALNTETTEVISLPEVANPSSFGEDADGNLYVTSYRGTLHQLVDR</sequence>
<dbReference type="Proteomes" id="UP000005953">
    <property type="component" value="Unassembled WGS sequence"/>
</dbReference>
<feature type="domain" description="Glucose/Sorbosone dehydrogenase" evidence="1">
    <location>
        <begin position="32"/>
        <end position="353"/>
    </location>
</feature>
<keyword evidence="3" id="KW-1185">Reference proteome</keyword>
<dbReference type="SUPFAM" id="SSF50952">
    <property type="entry name" value="Soluble quinoprotein glucose dehydrogenase"/>
    <property type="match status" value="1"/>
</dbReference>
<dbReference type="Gene3D" id="2.120.10.30">
    <property type="entry name" value="TolB, C-terminal domain"/>
    <property type="match status" value="1"/>
</dbReference>
<dbReference type="PANTHER" id="PTHR19328">
    <property type="entry name" value="HEDGEHOG-INTERACTING PROTEIN"/>
    <property type="match status" value="1"/>
</dbReference>
<evidence type="ECO:0000313" key="2">
    <source>
        <dbReference type="EMBL" id="EAR11381.1"/>
    </source>
</evidence>
<dbReference type="HOGENOM" id="CLU_012344_3_1_6"/>
<dbReference type="STRING" id="314283.MED297_20877"/>
<dbReference type="InterPro" id="IPR012938">
    <property type="entry name" value="Glc/Sorbosone_DH"/>
</dbReference>
<dbReference type="InterPro" id="IPR011042">
    <property type="entry name" value="6-blade_b-propeller_TolB-like"/>
</dbReference>
<evidence type="ECO:0000313" key="3">
    <source>
        <dbReference type="Proteomes" id="UP000005953"/>
    </source>
</evidence>
<dbReference type="EMBL" id="AAOE01000001">
    <property type="protein sequence ID" value="EAR11381.1"/>
    <property type="molecule type" value="Genomic_DNA"/>
</dbReference>
<reference evidence="2 3" key="1">
    <citation type="submission" date="2006-02" db="EMBL/GenBank/DDBJ databases">
        <authorList>
            <person name="Pinhassi J."/>
            <person name="Pedros-Alio C."/>
            <person name="Ferriera S."/>
            <person name="Johnson J."/>
            <person name="Kravitz S."/>
            <person name="Halpern A."/>
            <person name="Remington K."/>
            <person name="Beeson K."/>
            <person name="Tran B."/>
            <person name="Rogers Y.-H."/>
            <person name="Friedman R."/>
            <person name="Venter J.C."/>
        </authorList>
    </citation>
    <scope>NUCLEOTIDE SEQUENCE [LARGE SCALE GENOMIC DNA]</scope>
    <source>
        <strain evidence="2 3">MED297</strain>
    </source>
</reference>
<comment type="caution">
    <text evidence="2">The sequence shown here is derived from an EMBL/GenBank/DDBJ whole genome shotgun (WGS) entry which is preliminary data.</text>
</comment>
<dbReference type="InterPro" id="IPR011041">
    <property type="entry name" value="Quinoprot_gluc/sorb_DH_b-prop"/>
</dbReference>
<proteinExistence type="predicted"/>
<evidence type="ECO:0000259" key="1">
    <source>
        <dbReference type="Pfam" id="PF07995"/>
    </source>
</evidence>
<gene>
    <name evidence="2" type="ORF">MED297_20877</name>
</gene>
<dbReference type="PANTHER" id="PTHR19328:SF75">
    <property type="entry name" value="ALDOSE SUGAR DEHYDROGENASE YLII"/>
    <property type="match status" value="1"/>
</dbReference>
<dbReference type="AlphaFoldDB" id="A4B9T0"/>
<protein>
    <recommendedName>
        <fullName evidence="1">Glucose/Sorbosone dehydrogenase domain-containing protein</fullName>
    </recommendedName>
</protein>
<organism evidence="2 3">
    <name type="scientific">Reinekea blandensis MED297</name>
    <dbReference type="NCBI Taxonomy" id="314283"/>
    <lineage>
        <taxon>Bacteria</taxon>
        <taxon>Pseudomonadati</taxon>
        <taxon>Pseudomonadota</taxon>
        <taxon>Gammaproteobacteria</taxon>
        <taxon>Oceanospirillales</taxon>
        <taxon>Saccharospirillaceae</taxon>
        <taxon>Reinekea</taxon>
    </lineage>
</organism>
<accession>A4B9T0</accession>